<accession>A0A8J3AAI1</accession>
<dbReference type="PANTHER" id="PTHR14269:SF62">
    <property type="entry name" value="CDP-DIACYLGLYCEROL--GLYCEROL-3-PHOSPHATE 3-PHOSPHATIDYLTRANSFERASE 1, CHLOROPLASTIC"/>
    <property type="match status" value="1"/>
</dbReference>
<dbReference type="InterPro" id="IPR043130">
    <property type="entry name" value="CDP-OH_PTrfase_TM_dom"/>
</dbReference>
<protein>
    <recommendedName>
        <fullName evidence="11">CDP-diacylglycerol--glycerol-3-phosphate 3-phosphatidyltransferase</fullName>
        <ecNumber evidence="11">2.7.8.5</ecNumber>
    </recommendedName>
</protein>
<feature type="transmembrane region" description="Helical" evidence="14">
    <location>
        <begin position="105"/>
        <end position="124"/>
    </location>
</feature>
<dbReference type="InterPro" id="IPR000462">
    <property type="entry name" value="CDP-OH_P_trans"/>
</dbReference>
<keyword evidence="10" id="KW-1208">Phospholipid metabolism</keyword>
<reference evidence="15" key="1">
    <citation type="journal article" date="2014" name="Int. J. Syst. Evol. Microbiol.">
        <title>Complete genome sequence of Corynebacterium casei LMG S-19264T (=DSM 44701T), isolated from a smear-ripened cheese.</title>
        <authorList>
            <consortium name="US DOE Joint Genome Institute (JGI-PGF)"/>
            <person name="Walter F."/>
            <person name="Albersmeier A."/>
            <person name="Kalinowski J."/>
            <person name="Ruckert C."/>
        </authorList>
    </citation>
    <scope>NUCLEOTIDE SEQUENCE</scope>
    <source>
        <strain evidence="15">CGMCC 1.14988</strain>
    </source>
</reference>
<comment type="subcellular location">
    <subcellularLocation>
        <location evidence="1">Membrane</location>
        <topology evidence="1">Multi-pass membrane protein</topology>
    </subcellularLocation>
</comment>
<dbReference type="Gene3D" id="1.20.120.1760">
    <property type="match status" value="1"/>
</dbReference>
<dbReference type="OrthoDB" id="9796672at2"/>
<dbReference type="PROSITE" id="PS00379">
    <property type="entry name" value="CDP_ALCOHOL_P_TRANSF"/>
    <property type="match status" value="1"/>
</dbReference>
<dbReference type="InterPro" id="IPR004570">
    <property type="entry name" value="Phosphatidylglycerol_P_synth"/>
</dbReference>
<evidence type="ECO:0000256" key="6">
    <source>
        <dbReference type="ARBA" id="ARBA00022989"/>
    </source>
</evidence>
<evidence type="ECO:0000256" key="1">
    <source>
        <dbReference type="ARBA" id="ARBA00004141"/>
    </source>
</evidence>
<dbReference type="InterPro" id="IPR050324">
    <property type="entry name" value="CDP-alcohol_PTase-I"/>
</dbReference>
<keyword evidence="7" id="KW-0443">Lipid metabolism</keyword>
<dbReference type="GO" id="GO:0046474">
    <property type="term" value="P:glycerophospholipid biosynthetic process"/>
    <property type="evidence" value="ECO:0007669"/>
    <property type="project" value="TreeGrafter"/>
</dbReference>
<evidence type="ECO:0000313" key="16">
    <source>
        <dbReference type="Proteomes" id="UP000650511"/>
    </source>
</evidence>
<evidence type="ECO:0000256" key="14">
    <source>
        <dbReference type="SAM" id="Phobius"/>
    </source>
</evidence>
<dbReference type="EC" id="2.7.8.5" evidence="11"/>
<dbReference type="PIRSF" id="PIRSF000847">
    <property type="entry name" value="Phos_ph_gly_syn"/>
    <property type="match status" value="1"/>
</dbReference>
<dbReference type="InterPro" id="IPR048254">
    <property type="entry name" value="CDP_ALCOHOL_P_TRANSF_CS"/>
</dbReference>
<proteinExistence type="inferred from homology"/>
<name>A0A8J3AAI1_9ACTN</name>
<dbReference type="GO" id="GO:0016020">
    <property type="term" value="C:membrane"/>
    <property type="evidence" value="ECO:0007669"/>
    <property type="project" value="UniProtKB-SubCell"/>
</dbReference>
<keyword evidence="16" id="KW-1185">Reference proteome</keyword>
<evidence type="ECO:0000256" key="11">
    <source>
        <dbReference type="NCBIfam" id="TIGR00560"/>
    </source>
</evidence>
<keyword evidence="6 14" id="KW-1133">Transmembrane helix</keyword>
<gene>
    <name evidence="15" type="primary">pgsA</name>
    <name evidence="15" type="ORF">GCM10011354_19850</name>
</gene>
<dbReference type="Proteomes" id="UP000650511">
    <property type="component" value="Unassembled WGS sequence"/>
</dbReference>
<feature type="region of interest" description="Disordered" evidence="13">
    <location>
        <begin position="1"/>
        <end position="28"/>
    </location>
</feature>
<evidence type="ECO:0000256" key="10">
    <source>
        <dbReference type="ARBA" id="ARBA00023264"/>
    </source>
</evidence>
<keyword evidence="4 12" id="KW-0808">Transferase</keyword>
<organism evidence="15 16">
    <name type="scientific">Egicoccus halophilus</name>
    <dbReference type="NCBI Taxonomy" id="1670830"/>
    <lineage>
        <taxon>Bacteria</taxon>
        <taxon>Bacillati</taxon>
        <taxon>Actinomycetota</taxon>
        <taxon>Nitriliruptoria</taxon>
        <taxon>Egicoccales</taxon>
        <taxon>Egicoccaceae</taxon>
        <taxon>Egicoccus</taxon>
    </lineage>
</organism>
<evidence type="ECO:0000256" key="4">
    <source>
        <dbReference type="ARBA" id="ARBA00022679"/>
    </source>
</evidence>
<feature type="transmembrane region" description="Helical" evidence="14">
    <location>
        <begin position="63"/>
        <end position="84"/>
    </location>
</feature>
<evidence type="ECO:0000313" key="15">
    <source>
        <dbReference type="EMBL" id="GGI06590.1"/>
    </source>
</evidence>
<evidence type="ECO:0000256" key="3">
    <source>
        <dbReference type="ARBA" id="ARBA00022516"/>
    </source>
</evidence>
<comment type="caution">
    <text evidence="15">The sequence shown here is derived from an EMBL/GenBank/DDBJ whole genome shotgun (WGS) entry which is preliminary data.</text>
</comment>
<keyword evidence="9" id="KW-0594">Phospholipid biosynthesis</keyword>
<dbReference type="UniPathway" id="UPA00085"/>
<dbReference type="PANTHER" id="PTHR14269">
    <property type="entry name" value="CDP-DIACYLGLYCEROL--GLYCEROL-3-PHOSPHATE 3-PHOSPHATIDYLTRANSFERASE-RELATED"/>
    <property type="match status" value="1"/>
</dbReference>
<dbReference type="EMBL" id="BMHA01000006">
    <property type="protein sequence ID" value="GGI06590.1"/>
    <property type="molecule type" value="Genomic_DNA"/>
</dbReference>
<evidence type="ECO:0000256" key="8">
    <source>
        <dbReference type="ARBA" id="ARBA00023136"/>
    </source>
</evidence>
<evidence type="ECO:0000256" key="2">
    <source>
        <dbReference type="ARBA" id="ARBA00010441"/>
    </source>
</evidence>
<keyword evidence="8 14" id="KW-0472">Membrane</keyword>
<sequence length="215" mass="23118">MTEPPPPRDGEPNLAPASRSAGAAGAQGGTEPHWLNVPNLLTFLRALLVPVILWLLAVEGDTARWWAFGVFVFAAATDSIDGWVARRWHGVTRWGELADPIADKLLIIGSLASLALVGELPWWAVNVIVAREVAVTALRVRLVRRLDLVMPASHWGKAKTVSQVVAVAAYLSPGVPANVADPLLGVAVVLTIWSGIEYAFRAGRLARGRREESTT</sequence>
<comment type="similarity">
    <text evidence="2 12">Belongs to the CDP-alcohol phosphatidyltransferase class-I family.</text>
</comment>
<dbReference type="RefSeq" id="WP_130650474.1">
    <property type="nucleotide sequence ID" value="NZ_BMHA01000006.1"/>
</dbReference>
<dbReference type="Pfam" id="PF01066">
    <property type="entry name" value="CDP-OH_P_transf"/>
    <property type="match status" value="1"/>
</dbReference>
<feature type="compositionally biased region" description="Basic and acidic residues" evidence="13">
    <location>
        <begin position="1"/>
        <end position="11"/>
    </location>
</feature>
<evidence type="ECO:0000256" key="12">
    <source>
        <dbReference type="RuleBase" id="RU003750"/>
    </source>
</evidence>
<evidence type="ECO:0000256" key="5">
    <source>
        <dbReference type="ARBA" id="ARBA00022692"/>
    </source>
</evidence>
<evidence type="ECO:0000256" key="7">
    <source>
        <dbReference type="ARBA" id="ARBA00023098"/>
    </source>
</evidence>
<keyword evidence="3" id="KW-0444">Lipid biosynthesis</keyword>
<feature type="transmembrane region" description="Helical" evidence="14">
    <location>
        <begin position="40"/>
        <end position="57"/>
    </location>
</feature>
<dbReference type="GO" id="GO:0008444">
    <property type="term" value="F:CDP-diacylglycerol-glycerol-3-phosphate 3-phosphatidyltransferase activity"/>
    <property type="evidence" value="ECO:0007669"/>
    <property type="project" value="UniProtKB-UniRule"/>
</dbReference>
<dbReference type="AlphaFoldDB" id="A0A8J3AAI1"/>
<dbReference type="NCBIfam" id="TIGR00560">
    <property type="entry name" value="pgsA"/>
    <property type="match status" value="1"/>
</dbReference>
<keyword evidence="5 14" id="KW-0812">Transmembrane</keyword>
<evidence type="ECO:0000256" key="9">
    <source>
        <dbReference type="ARBA" id="ARBA00023209"/>
    </source>
</evidence>
<reference evidence="15" key="2">
    <citation type="submission" date="2020-09" db="EMBL/GenBank/DDBJ databases">
        <authorList>
            <person name="Sun Q."/>
            <person name="Zhou Y."/>
        </authorList>
    </citation>
    <scope>NUCLEOTIDE SEQUENCE</scope>
    <source>
        <strain evidence="15">CGMCC 1.14988</strain>
    </source>
</reference>
<evidence type="ECO:0000256" key="13">
    <source>
        <dbReference type="SAM" id="MobiDB-lite"/>
    </source>
</evidence>